<evidence type="ECO:0000256" key="2">
    <source>
        <dbReference type="ARBA" id="ARBA00008107"/>
    </source>
</evidence>
<keyword evidence="4 7" id="KW-0813">Transport</keyword>
<evidence type="ECO:0000256" key="6">
    <source>
        <dbReference type="ARBA" id="ARBA00022592"/>
    </source>
</evidence>
<dbReference type="FunFam" id="1.20.58.220:FF:000004">
    <property type="entry name" value="Phosphate-specific transport system accessory protein PhoU"/>
    <property type="match status" value="1"/>
</dbReference>
<feature type="domain" description="PhoU" evidence="9">
    <location>
        <begin position="122"/>
        <end position="204"/>
    </location>
</feature>
<keyword evidence="5 7" id="KW-0963">Cytoplasm</keyword>
<accession>A0A3G8ZP12</accession>
<evidence type="ECO:0000259" key="9">
    <source>
        <dbReference type="Pfam" id="PF01895"/>
    </source>
</evidence>
<feature type="region of interest" description="Disordered" evidence="8">
    <location>
        <begin position="217"/>
        <end position="239"/>
    </location>
</feature>
<reference evidence="10 11" key="1">
    <citation type="submission" date="2018-11" db="EMBL/GenBank/DDBJ databases">
        <authorList>
            <person name="Da X."/>
        </authorList>
    </citation>
    <scope>NUCLEOTIDE SEQUENCE [LARGE SCALE GENOMIC DNA]</scope>
    <source>
        <strain evidence="10 11">S14-144</strain>
    </source>
</reference>
<dbReference type="Proteomes" id="UP000268084">
    <property type="component" value="Chromosome"/>
</dbReference>
<comment type="subunit">
    <text evidence="3 7">Homodimer.</text>
</comment>
<name>A0A3G8ZP12_9ACTN</name>
<comment type="function">
    <text evidence="7">Plays a role in the regulation of phosphate uptake.</text>
</comment>
<evidence type="ECO:0000256" key="5">
    <source>
        <dbReference type="ARBA" id="ARBA00022490"/>
    </source>
</evidence>
<dbReference type="AlphaFoldDB" id="A0A3G8ZP12"/>
<protein>
    <recommendedName>
        <fullName evidence="7">Phosphate-specific transport system accessory protein PhoU</fullName>
    </recommendedName>
</protein>
<dbReference type="OrthoDB" id="9814256at2"/>
<gene>
    <name evidence="10" type="primary">phoU</name>
    <name evidence="10" type="ORF">EH165_13700</name>
</gene>
<comment type="subcellular location">
    <subcellularLocation>
        <location evidence="1 7">Cytoplasm</location>
    </subcellularLocation>
</comment>
<evidence type="ECO:0000313" key="11">
    <source>
        <dbReference type="Proteomes" id="UP000268084"/>
    </source>
</evidence>
<dbReference type="InterPro" id="IPR028366">
    <property type="entry name" value="PhoU"/>
</dbReference>
<dbReference type="PIRSF" id="PIRSF003107">
    <property type="entry name" value="PhoU"/>
    <property type="match status" value="1"/>
</dbReference>
<dbReference type="Gene3D" id="1.20.58.220">
    <property type="entry name" value="Phosphate transport system protein phou homolog 2, domain 2"/>
    <property type="match status" value="1"/>
</dbReference>
<keyword evidence="6 7" id="KW-0592">Phosphate transport</keyword>
<dbReference type="SUPFAM" id="SSF109755">
    <property type="entry name" value="PhoU-like"/>
    <property type="match status" value="1"/>
</dbReference>
<dbReference type="PANTHER" id="PTHR42930:SF3">
    <property type="entry name" value="PHOSPHATE-SPECIFIC TRANSPORT SYSTEM ACCESSORY PROTEIN PHOU"/>
    <property type="match status" value="1"/>
</dbReference>
<dbReference type="InterPro" id="IPR038078">
    <property type="entry name" value="PhoU-like_sf"/>
</dbReference>
<dbReference type="GO" id="GO:0005737">
    <property type="term" value="C:cytoplasm"/>
    <property type="evidence" value="ECO:0007669"/>
    <property type="project" value="UniProtKB-SubCell"/>
</dbReference>
<feature type="domain" description="PhoU" evidence="9">
    <location>
        <begin position="18"/>
        <end position="103"/>
    </location>
</feature>
<reference evidence="10 11" key="2">
    <citation type="submission" date="2018-12" db="EMBL/GenBank/DDBJ databases">
        <title>Nakamurella antarcticus sp. nov., isolated from Antarctica South Shetland Islands soil.</title>
        <authorList>
            <person name="Peng F."/>
        </authorList>
    </citation>
    <scope>NUCLEOTIDE SEQUENCE [LARGE SCALE GENOMIC DNA]</scope>
    <source>
        <strain evidence="10 11">S14-144</strain>
    </source>
</reference>
<proteinExistence type="inferred from homology"/>
<dbReference type="KEGG" id="nak:EH165_13700"/>
<evidence type="ECO:0000256" key="8">
    <source>
        <dbReference type="SAM" id="MobiDB-lite"/>
    </source>
</evidence>
<evidence type="ECO:0000313" key="10">
    <source>
        <dbReference type="EMBL" id="AZI59039.1"/>
    </source>
</evidence>
<dbReference type="InterPro" id="IPR026022">
    <property type="entry name" value="PhoU_dom"/>
</dbReference>
<dbReference type="EMBL" id="CP034170">
    <property type="protein sequence ID" value="AZI59039.1"/>
    <property type="molecule type" value="Genomic_DNA"/>
</dbReference>
<sequence>MRHAYQTRLHDLGEHGARMCHVASDAMRDATKSLLDSDLALAEQVIARDIQIDEMRSSAEDVALELLALQAPVASDLRVVVSALWIVADLQRMGALAIHVAQAARRRHPAAVIPTDIRPIFERMGAVAIRLASQAEKVLLERDIDLARSLDIEDDLMDDLHRELFAALQSPEWSHGAAPAVDIALLGRFYERFADHSVAIAHRVIFLVTGENVTGTGTSGAHISDAPASITGESPERSR</sequence>
<dbReference type="NCBIfam" id="TIGR02135">
    <property type="entry name" value="phoU_full"/>
    <property type="match status" value="1"/>
</dbReference>
<dbReference type="GO" id="GO:0030643">
    <property type="term" value="P:intracellular phosphate ion homeostasis"/>
    <property type="evidence" value="ECO:0007669"/>
    <property type="project" value="InterPro"/>
</dbReference>
<comment type="similarity">
    <text evidence="2 7">Belongs to the PhoU family.</text>
</comment>
<dbReference type="GO" id="GO:0045936">
    <property type="term" value="P:negative regulation of phosphate metabolic process"/>
    <property type="evidence" value="ECO:0007669"/>
    <property type="project" value="InterPro"/>
</dbReference>
<dbReference type="RefSeq" id="WP_124799943.1">
    <property type="nucleotide sequence ID" value="NZ_CP034170.1"/>
</dbReference>
<dbReference type="Pfam" id="PF01895">
    <property type="entry name" value="PhoU"/>
    <property type="match status" value="2"/>
</dbReference>
<evidence type="ECO:0000256" key="3">
    <source>
        <dbReference type="ARBA" id="ARBA00011738"/>
    </source>
</evidence>
<organism evidence="10 11">
    <name type="scientific">Nakamurella antarctica</name>
    <dbReference type="NCBI Taxonomy" id="1902245"/>
    <lineage>
        <taxon>Bacteria</taxon>
        <taxon>Bacillati</taxon>
        <taxon>Actinomycetota</taxon>
        <taxon>Actinomycetes</taxon>
        <taxon>Nakamurellales</taxon>
        <taxon>Nakamurellaceae</taxon>
        <taxon>Nakamurella</taxon>
    </lineage>
</organism>
<keyword evidence="11" id="KW-1185">Reference proteome</keyword>
<evidence type="ECO:0000256" key="7">
    <source>
        <dbReference type="PIRNR" id="PIRNR003107"/>
    </source>
</evidence>
<evidence type="ECO:0000256" key="4">
    <source>
        <dbReference type="ARBA" id="ARBA00022448"/>
    </source>
</evidence>
<evidence type="ECO:0000256" key="1">
    <source>
        <dbReference type="ARBA" id="ARBA00004496"/>
    </source>
</evidence>
<dbReference type="PANTHER" id="PTHR42930">
    <property type="entry name" value="PHOSPHATE-SPECIFIC TRANSPORT SYSTEM ACCESSORY PROTEIN PHOU"/>
    <property type="match status" value="1"/>
</dbReference>
<dbReference type="GO" id="GO:0006817">
    <property type="term" value="P:phosphate ion transport"/>
    <property type="evidence" value="ECO:0007669"/>
    <property type="project" value="UniProtKB-KW"/>
</dbReference>